<dbReference type="GeneID" id="85475478"/>
<gene>
    <name evidence="1" type="ORF">BDP81DRAFT_430549</name>
</gene>
<keyword evidence="2" id="KW-1185">Reference proteome</keyword>
<dbReference type="EMBL" id="JAHMHQ010000012">
    <property type="protein sequence ID" value="KAK1635906.1"/>
    <property type="molecule type" value="Genomic_DNA"/>
</dbReference>
<dbReference type="RefSeq" id="XP_060444513.1">
    <property type="nucleotide sequence ID" value="XM_060590616.1"/>
</dbReference>
<dbReference type="AlphaFoldDB" id="A0AAJ0EGC0"/>
<dbReference type="PANTHER" id="PTHR33112">
    <property type="entry name" value="DOMAIN PROTEIN, PUTATIVE-RELATED"/>
    <property type="match status" value="1"/>
</dbReference>
<reference evidence="1" key="1">
    <citation type="submission" date="2021-06" db="EMBL/GenBank/DDBJ databases">
        <title>Comparative genomics, transcriptomics and evolutionary studies reveal genomic signatures of adaptation to plant cell wall in hemibiotrophic fungi.</title>
        <authorList>
            <consortium name="DOE Joint Genome Institute"/>
            <person name="Baroncelli R."/>
            <person name="Diaz J.F."/>
            <person name="Benocci T."/>
            <person name="Peng M."/>
            <person name="Battaglia E."/>
            <person name="Haridas S."/>
            <person name="Andreopoulos W."/>
            <person name="Labutti K."/>
            <person name="Pangilinan J."/>
            <person name="Floch G.L."/>
            <person name="Makela M.R."/>
            <person name="Henrissat B."/>
            <person name="Grigoriev I.V."/>
            <person name="Crouch J.A."/>
            <person name="De Vries R.P."/>
            <person name="Sukno S.A."/>
            <person name="Thon M.R."/>
        </authorList>
    </citation>
    <scope>NUCLEOTIDE SEQUENCE</scope>
    <source>
        <strain evidence="1">CBS 102054</strain>
    </source>
</reference>
<evidence type="ECO:0000313" key="1">
    <source>
        <dbReference type="EMBL" id="KAK1635906.1"/>
    </source>
</evidence>
<name>A0AAJ0EGC0_9PEZI</name>
<sequence>MAHIYAKADLTIAATKSSDASGGCFANTGNEYMSKLVPGCNNTYVLHKLPEFPLMSSEHQIGKSSGWPLMNRGWAYQEMRLSPRVLHFCAQEVIWVCRDAQKSESKDNDKDLTSKDGWARISFSHIPYGILEKDPKYLWYRTVQEYSRLRLSKQEDKMAALAGLAEQMQNLRPGDRYLVGLWKTLLHDLLWFLEGRYKAPKPRITRYPSWSWASSPFQVTWFSGLNKSLKCTQVEDIKLANQGPSHMADCVEATITLRAPLLDASSLLTACQAFRKQRAYQAFTGIGPVPGRRKLHWPFGHLYFDPFNAVITNLDHLYVSYYASDSGSPVKDLTPAECSGYLIPLAAENDFSLGFGAIHVQRDQSSDCYRRVGWAELGHPAAPYSNNKPELKRKSMENLATVRRLLEDLPTHRITLI</sequence>
<dbReference type="Proteomes" id="UP001243989">
    <property type="component" value="Unassembled WGS sequence"/>
</dbReference>
<proteinExistence type="predicted"/>
<protein>
    <recommendedName>
        <fullName evidence="3">Heterokaryon incompatibility domain-containing protein</fullName>
    </recommendedName>
</protein>
<evidence type="ECO:0008006" key="3">
    <source>
        <dbReference type="Google" id="ProtNLM"/>
    </source>
</evidence>
<comment type="caution">
    <text evidence="1">The sequence shown here is derived from an EMBL/GenBank/DDBJ whole genome shotgun (WGS) entry which is preliminary data.</text>
</comment>
<dbReference type="PANTHER" id="PTHR33112:SF13">
    <property type="entry name" value="HETEROKARYON INCOMPATIBILITY DOMAIN-CONTAINING PROTEIN"/>
    <property type="match status" value="1"/>
</dbReference>
<accession>A0AAJ0EGC0</accession>
<organism evidence="1 2">
    <name type="scientific">Colletotrichum phormii</name>
    <dbReference type="NCBI Taxonomy" id="359342"/>
    <lineage>
        <taxon>Eukaryota</taxon>
        <taxon>Fungi</taxon>
        <taxon>Dikarya</taxon>
        <taxon>Ascomycota</taxon>
        <taxon>Pezizomycotina</taxon>
        <taxon>Sordariomycetes</taxon>
        <taxon>Hypocreomycetidae</taxon>
        <taxon>Glomerellales</taxon>
        <taxon>Glomerellaceae</taxon>
        <taxon>Colletotrichum</taxon>
        <taxon>Colletotrichum acutatum species complex</taxon>
    </lineage>
</organism>
<evidence type="ECO:0000313" key="2">
    <source>
        <dbReference type="Proteomes" id="UP001243989"/>
    </source>
</evidence>